<evidence type="ECO:0000313" key="10">
    <source>
        <dbReference type="Proteomes" id="UP000132784"/>
    </source>
</evidence>
<dbReference type="InterPro" id="IPR027417">
    <property type="entry name" value="P-loop_NTPase"/>
</dbReference>
<dbReference type="OrthoDB" id="496at10239"/>
<dbReference type="Proteomes" id="UP000132784">
    <property type="component" value="Segment"/>
</dbReference>
<keyword evidence="3" id="KW-0347">Helicase</keyword>
<dbReference type="EMBL" id="AB592928">
    <property type="protein sequence ID" value="BAJ78563.1"/>
    <property type="molecule type" value="Genomic_DNA"/>
</dbReference>
<feature type="region of interest" description="Disordered" evidence="5">
    <location>
        <begin position="61"/>
        <end position="82"/>
    </location>
</feature>
<dbReference type="CDD" id="cd18809">
    <property type="entry name" value="SF1_C_RecD"/>
    <property type="match status" value="1"/>
</dbReference>
<keyword evidence="4" id="KW-0067">ATP-binding</keyword>
<accession>E9RHB1</accession>
<dbReference type="Gene3D" id="3.40.50.300">
    <property type="entry name" value="P-loop containing nucleotide triphosphate hydrolases"/>
    <property type="match status" value="1"/>
</dbReference>
<organism evidence="8 9">
    <name type="scientific">Guinea pig cytomegalovirus (strain 22122)</name>
    <name type="common">GPCMV</name>
    <dbReference type="NCBI Taxonomy" id="103920"/>
    <lineage>
        <taxon>Viruses</taxon>
        <taxon>Duplodnaviria</taxon>
        <taxon>Heunggongvirae</taxon>
        <taxon>Peploviricota</taxon>
        <taxon>Herviviricetes</taxon>
        <taxon>Herpesvirales</taxon>
        <taxon>Orthoherpesviridae</taxon>
        <taxon>Betaherpesvirinae</taxon>
        <taxon>Quwivirus</taxon>
        <taxon>Quwivirus caviidbeta2</taxon>
    </lineage>
</organism>
<keyword evidence="1" id="KW-0547">Nucleotide-binding</keyword>
<reference evidence="8 9" key="1">
    <citation type="journal article" date="2011" name="J. Gen. Virol.">
        <title>Re-evaluation of the genome sequence of guinea pig cytomegalovirus.</title>
        <authorList>
            <person name="Kanai K."/>
            <person name="Yamada S."/>
            <person name="Yamamoto Y."/>
            <person name="Fukui Y."/>
            <person name="Kurane I."/>
            <person name="Inoue N."/>
        </authorList>
    </citation>
    <scope>NUCLEOTIDE SEQUENCE [LARGE SCALE GENOMIC DNA]</scope>
    <source>
        <strain evidence="8">22122</strain>
    </source>
</reference>
<evidence type="ECO:0000259" key="6">
    <source>
        <dbReference type="Pfam" id="PF02689"/>
    </source>
</evidence>
<evidence type="ECO:0000313" key="7">
    <source>
        <dbReference type="EMBL" id="AGE11575.1"/>
    </source>
</evidence>
<dbReference type="SUPFAM" id="SSF52540">
    <property type="entry name" value="P-loop containing nucleoside triphosphate hydrolases"/>
    <property type="match status" value="2"/>
</dbReference>
<keyword evidence="10" id="KW-1185">Reference proteome</keyword>
<keyword evidence="2" id="KW-0378">Hydrolase</keyword>
<dbReference type="InterPro" id="IPR003840">
    <property type="entry name" value="DNA_helicase_dom"/>
</dbReference>
<protein>
    <submittedName>
        <fullName evidence="7 8">GP105</fullName>
    </submittedName>
</protein>
<evidence type="ECO:0000256" key="3">
    <source>
        <dbReference type="ARBA" id="ARBA00022806"/>
    </source>
</evidence>
<evidence type="ECO:0000256" key="1">
    <source>
        <dbReference type="ARBA" id="ARBA00022741"/>
    </source>
</evidence>
<dbReference type="RefSeq" id="YP_007417871.1">
    <property type="nucleotide sequence ID" value="NC_020231.1"/>
</dbReference>
<organismHost>
    <name type="scientific">Cavia porcellus</name>
    <name type="common">Guinea pig</name>
    <dbReference type="NCBI Taxonomy" id="10141"/>
</organismHost>
<dbReference type="Pfam" id="PF02689">
    <property type="entry name" value="Herpes_Helicase"/>
    <property type="match status" value="1"/>
</dbReference>
<dbReference type="GO" id="GO:0005524">
    <property type="term" value="F:ATP binding"/>
    <property type="evidence" value="ECO:0007669"/>
    <property type="project" value="UniProtKB-KW"/>
</dbReference>
<dbReference type="GO" id="GO:0004386">
    <property type="term" value="F:helicase activity"/>
    <property type="evidence" value="ECO:0007669"/>
    <property type="project" value="UniProtKB-KW"/>
</dbReference>
<proteinExistence type="predicted"/>
<evidence type="ECO:0000313" key="8">
    <source>
        <dbReference type="EMBL" id="BAJ78563.1"/>
    </source>
</evidence>
<gene>
    <name evidence="8" type="primary">GP105</name>
</gene>
<dbReference type="KEGG" id="vg:14536698"/>
<dbReference type="GeneID" id="14536698"/>
<evidence type="ECO:0000256" key="2">
    <source>
        <dbReference type="ARBA" id="ARBA00022801"/>
    </source>
</evidence>
<name>E9RHB1_GPCMV</name>
<feature type="domain" description="DNA replication helicase" evidence="6">
    <location>
        <begin position="11"/>
        <end position="927"/>
    </location>
</feature>
<dbReference type="EMBL" id="KC503762">
    <property type="protein sequence ID" value="AGE11575.1"/>
    <property type="molecule type" value="Genomic_DNA"/>
</dbReference>
<evidence type="ECO:0000256" key="4">
    <source>
        <dbReference type="ARBA" id="ARBA00022840"/>
    </source>
</evidence>
<reference evidence="7 10" key="2">
    <citation type="journal article" date="2013" name="Genome Announc.">
        <title>Complete genome sequence of pathogenic Guinea pig cytomegalovirus from salivary gland homogenates of infected animals.</title>
        <authorList>
            <person name="Yang D."/>
            <person name="Tamburro K."/>
            <person name="Dittmer D."/>
            <person name="Cui X."/>
            <person name="McVoy M.A."/>
            <person name="Hernandez-Alvarado N."/>
            <person name="Schleiss M.R."/>
        </authorList>
    </citation>
    <scope>NUCLEOTIDE SEQUENCE [LARGE SCALE GENOMIC DNA]</scope>
    <source>
        <strain evidence="7">21222</strain>
    </source>
</reference>
<dbReference type="Proteomes" id="UP000102041">
    <property type="component" value="Segment"/>
</dbReference>
<feature type="compositionally biased region" description="Low complexity" evidence="5">
    <location>
        <begin position="61"/>
        <end position="79"/>
    </location>
</feature>
<evidence type="ECO:0000256" key="5">
    <source>
        <dbReference type="SAM" id="MobiDB-lite"/>
    </source>
</evidence>
<sequence>MSAESVNRGSRYDATFVLNMSSAAKIERIVDKVRGLSACTFSEDDLPPGWFRRILSADGSSDGDGAASDAQPSGDASSGPGTRNVEIPFFPFKTLLITGTAGAGKTSSVQVLAANLDCVITGTTGVAAQNLSTVLNRTKSAQVKTIYRAFGFNSKHVSMTETVLTGSGTRVADGPGARRTILRARSRTPVAEQQCRDLGLYWPVVEDIASKHLGLTDKKRSSERSELCESNVIVIDECGVLMRYLLHVVVFFYYFYNALYDTPLYRRRLVPCVVCVGSPTQTEALETAFDNRTQAKTVRRGIDALTALITDRALLEYCDTLNNWVMFINNKRCTDLDFGDFLRHLEFGLPLKPEHVEYVDKFVQPAQRIRDPSYALDMTRLFLSHAEVNRYFKSLHDKLRTENSDRLFDMPVYCIVNNANFDEYCDLSEAPEQLRRPEAWFRANLTRIINYSQFVDHNLSDNITIERLAHQDPSGADRDDGERARYDWDALFDGDGDDDLDGGGDGDEDAAVGRPKETLLMTNITYIRDSSVGVTTKTRGCVIGYNGTFGDFMNVLQQELFIDRTPCEQAIHAYSLLSGLLYSSMYSFCMSPFATREVLREFADIPMPFIPALCMGSEEDLEMCAAADGACGDGDASGFHDLSAVSSEPSGSDARERTEGGGEGEGDEFDEMEVSDADLLASSELYCDKFFSRYAKPPATSCLLFEEVVYIYTTFRDIFSKRFKIMQIHSKGKFGNSKLVMYNRRNVYQKRSCEFVSQTGSFVGMISFVSPVHSYVLEGFTYSDVLTLFSDTRRIHPRVLERGLPRLVVRDALGFVYVLESNISKFVDSSYKKSLHICTTIDHGITSRTAMTIARSQGLSLGRVAIDFGDNPTNLKLSHIYVAMSRVVNPDDLIMNLNPMRFPYEKNTHITPYICRALNNRNTILIF</sequence>
<evidence type="ECO:0000313" key="9">
    <source>
        <dbReference type="Proteomes" id="UP000102041"/>
    </source>
</evidence>
<dbReference type="GO" id="GO:0016787">
    <property type="term" value="F:hydrolase activity"/>
    <property type="evidence" value="ECO:0007669"/>
    <property type="project" value="UniProtKB-KW"/>
</dbReference>
<feature type="region of interest" description="Disordered" evidence="5">
    <location>
        <begin position="644"/>
        <end position="669"/>
    </location>
</feature>